<reference evidence="7 8" key="1">
    <citation type="submission" date="2020-04" db="EMBL/GenBank/DDBJ databases">
        <title>Plant Genome Project.</title>
        <authorList>
            <person name="Zhang R.-G."/>
        </authorList>
    </citation>
    <scope>NUCLEOTIDE SEQUENCE [LARGE SCALE GENOMIC DNA]</scope>
    <source>
        <strain evidence="7">YNK0</strain>
        <tissue evidence="7">Leaf</tissue>
    </source>
</reference>
<feature type="transmembrane region" description="Helical" evidence="6">
    <location>
        <begin position="237"/>
        <end position="261"/>
    </location>
</feature>
<feature type="transmembrane region" description="Helical" evidence="6">
    <location>
        <begin position="538"/>
        <end position="563"/>
    </location>
</feature>
<keyword evidence="3 6" id="KW-0812">Transmembrane</keyword>
<dbReference type="InterPro" id="IPR002528">
    <property type="entry name" value="MATE_fam"/>
</dbReference>
<feature type="transmembrane region" description="Helical" evidence="6">
    <location>
        <begin position="48"/>
        <end position="73"/>
    </location>
</feature>
<dbReference type="OMA" id="SCKETWK"/>
<accession>A0A835CXM1</accession>
<feature type="transmembrane region" description="Helical" evidence="6">
    <location>
        <begin position="273"/>
        <end position="294"/>
    </location>
</feature>
<feature type="transmembrane region" description="Helical" evidence="6">
    <location>
        <begin position="194"/>
        <end position="213"/>
    </location>
</feature>
<dbReference type="InterPro" id="IPR045069">
    <property type="entry name" value="MATE_euk"/>
</dbReference>
<evidence type="ECO:0000256" key="1">
    <source>
        <dbReference type="ARBA" id="ARBA00004141"/>
    </source>
</evidence>
<feature type="transmembrane region" description="Helical" evidence="6">
    <location>
        <begin position="314"/>
        <end position="337"/>
    </location>
</feature>
<feature type="transmembrane region" description="Helical" evidence="6">
    <location>
        <begin position="653"/>
        <end position="670"/>
    </location>
</feature>
<comment type="subcellular location">
    <subcellularLocation>
        <location evidence="1">Membrane</location>
        <topology evidence="1">Multi-pass membrane protein</topology>
    </subcellularLocation>
</comment>
<evidence type="ECO:0000256" key="5">
    <source>
        <dbReference type="ARBA" id="ARBA00023136"/>
    </source>
</evidence>
<evidence type="ECO:0000313" key="7">
    <source>
        <dbReference type="EMBL" id="KAF8370046.1"/>
    </source>
</evidence>
<protein>
    <recommendedName>
        <fullName evidence="6">Protein DETOXIFICATION</fullName>
    </recommendedName>
    <alternativeName>
        <fullName evidence="6">Multidrug and toxic compound extrusion protein</fullName>
    </alternativeName>
</protein>
<name>A0A835CXM1_TETSI</name>
<dbReference type="GO" id="GO:1990961">
    <property type="term" value="P:xenobiotic detoxification by transmembrane export across the plasma membrane"/>
    <property type="evidence" value="ECO:0007669"/>
    <property type="project" value="InterPro"/>
</dbReference>
<dbReference type="GO" id="GO:0016020">
    <property type="term" value="C:membrane"/>
    <property type="evidence" value="ECO:0007669"/>
    <property type="project" value="UniProtKB-SubCell"/>
</dbReference>
<feature type="transmembrane region" description="Helical" evidence="6">
    <location>
        <begin position="755"/>
        <end position="774"/>
    </location>
</feature>
<feature type="transmembrane region" description="Helical" evidence="6">
    <location>
        <begin position="620"/>
        <end position="641"/>
    </location>
</feature>
<sequence length="970" mass="106466">MERGEQKPDLRAPLIQVSEENGFELGGERTVEKGIQRSEIIEEVKKQLWLAGPLISVSLLQYCLQMISVMFVGHLGELALSGASMATSFSSVTGFSLLMGMSSALVTLCGQSYGAKQYHMLSIHMQRAMFVLLLSCIPLAFIWANTGPILLAVGQDPAISAEAGLYARFMIPCIFAYALLQCHVFKSGLGNRGAALANSISYWINVILLALYVKFSPTCKKTWTGFSKEALHDVLNFIRLAIPSALMVCLEVWSFEMIVLLSGLLPNPKLETSVLSISLNTSAVVWMIPFGLSSAVSTRVSNELGAGRPQTACLAARVVLFMAITVGVLVGLTLILVRNFWGYAYSNEEEVVKYLAMMMPVLAVSNFLDGMQCVLSVTNLLVPPPRRLGTVRGCGWQKIGAYVNLGAYYLVGIPSAILFAFVFHFRGKAKKATDRVYDSMIPGVQGIKRFQPAYNYNVDEDHVRYWWSLSLTVLLSRLLCDCEEKKQRTEMERGEQKPDLRAPLIQVSEENGFELGGERTVEKGIQRSEIIEEVKKQLWLAGPLISVSLLQYCLQMISVMFVGHLGELALSGASMATSFSSVTGFSLLMGMSSALDTLCGQSYGAKQYHMLGIHMQRAMFVLLLACIPLAFIWANTGPILLAVGQDPAISAEAGLYARFMIPCIFAYALLQCHVRFLQTQNIVFPMMLSSGITTLLHILVCWVLVFKSGLGNRGAALANSISYWINVILLALYVKFSPTCKKTWTGFSKEALHDVLNFIRLAIPSAVMVCLEMWSFEMIVLLSGLLPNPKLETSVLSISLNTAAVVWMIPFGLSSAVSTRVSNELGAGRPQTARLAARVVLFMAITVGILVGLTLILVRNFWGYAYSNEEEVVKYLAMMMPVLAVSNFLDGMQCVLSVTNLLVPPPRRLGTVRGCGWQKIGAYVNLGAYYLVGIPSAILFAFVFHFRGKAKKATDRVYDSMIPVSTASLS</sequence>
<comment type="caution">
    <text evidence="7">The sequence shown here is derived from an EMBL/GenBank/DDBJ whole genome shotgun (WGS) entry which is preliminary data.</text>
</comment>
<dbReference type="AlphaFoldDB" id="A0A835CXM1"/>
<organism evidence="7 8">
    <name type="scientific">Tetracentron sinense</name>
    <name type="common">Spur-leaf</name>
    <dbReference type="NCBI Taxonomy" id="13715"/>
    <lineage>
        <taxon>Eukaryota</taxon>
        <taxon>Viridiplantae</taxon>
        <taxon>Streptophyta</taxon>
        <taxon>Embryophyta</taxon>
        <taxon>Tracheophyta</taxon>
        <taxon>Spermatophyta</taxon>
        <taxon>Magnoliopsida</taxon>
        <taxon>Trochodendrales</taxon>
        <taxon>Trochodendraceae</taxon>
        <taxon>Tetracentron</taxon>
    </lineage>
</organism>
<dbReference type="Proteomes" id="UP000655225">
    <property type="component" value="Unassembled WGS sequence"/>
</dbReference>
<feature type="transmembrane region" description="Helical" evidence="6">
    <location>
        <begin position="130"/>
        <end position="153"/>
    </location>
</feature>
<feature type="transmembrane region" description="Helical" evidence="6">
    <location>
        <begin position="85"/>
        <end position="109"/>
    </location>
</feature>
<feature type="transmembrane region" description="Helical" evidence="6">
    <location>
        <begin position="927"/>
        <end position="946"/>
    </location>
</feature>
<dbReference type="CDD" id="cd13132">
    <property type="entry name" value="MATE_eukaryotic"/>
    <property type="match status" value="2"/>
</dbReference>
<feature type="transmembrane region" description="Helical" evidence="6">
    <location>
        <begin position="717"/>
        <end position="734"/>
    </location>
</feature>
<comment type="similarity">
    <text evidence="2 6">Belongs to the multi antimicrobial extrusion (MATE) (TC 2.A.66.1) family.</text>
</comment>
<dbReference type="EMBL" id="JABCRI010000321">
    <property type="protein sequence ID" value="KAF8370046.1"/>
    <property type="molecule type" value="Genomic_DNA"/>
</dbReference>
<evidence type="ECO:0000313" key="8">
    <source>
        <dbReference type="Proteomes" id="UP000655225"/>
    </source>
</evidence>
<evidence type="ECO:0000256" key="3">
    <source>
        <dbReference type="ARBA" id="ARBA00022692"/>
    </source>
</evidence>
<dbReference type="Pfam" id="PF01554">
    <property type="entry name" value="MatE"/>
    <property type="match status" value="4"/>
</dbReference>
<keyword evidence="4 6" id="KW-1133">Transmembrane helix</keyword>
<dbReference type="GO" id="GO:0042910">
    <property type="term" value="F:xenobiotic transmembrane transporter activity"/>
    <property type="evidence" value="ECO:0007669"/>
    <property type="project" value="InterPro"/>
</dbReference>
<evidence type="ECO:0000256" key="2">
    <source>
        <dbReference type="ARBA" id="ARBA00010199"/>
    </source>
</evidence>
<evidence type="ECO:0000256" key="6">
    <source>
        <dbReference type="RuleBase" id="RU004914"/>
    </source>
</evidence>
<keyword evidence="5 6" id="KW-0472">Membrane</keyword>
<keyword evidence="8" id="KW-1185">Reference proteome</keyword>
<dbReference type="OrthoDB" id="2126698at2759"/>
<dbReference type="GO" id="GO:0015297">
    <property type="term" value="F:antiporter activity"/>
    <property type="evidence" value="ECO:0007669"/>
    <property type="project" value="InterPro"/>
</dbReference>
<proteinExistence type="inferred from homology"/>
<gene>
    <name evidence="7" type="ORF">HHK36_031924</name>
</gene>
<feature type="transmembrane region" description="Helical" evidence="6">
    <location>
        <begin position="682"/>
        <end position="705"/>
    </location>
</feature>
<dbReference type="NCBIfam" id="TIGR00797">
    <property type="entry name" value="matE"/>
    <property type="match status" value="2"/>
</dbReference>
<evidence type="ECO:0000256" key="4">
    <source>
        <dbReference type="ARBA" id="ARBA00022989"/>
    </source>
</evidence>
<feature type="transmembrane region" description="Helical" evidence="6">
    <location>
        <begin position="575"/>
        <end position="599"/>
    </location>
</feature>
<feature type="transmembrane region" description="Helical" evidence="6">
    <location>
        <begin position="794"/>
        <end position="814"/>
    </location>
</feature>
<feature type="transmembrane region" description="Helical" evidence="6">
    <location>
        <begin position="402"/>
        <end position="425"/>
    </location>
</feature>
<feature type="transmembrane region" description="Helical" evidence="6">
    <location>
        <begin position="835"/>
        <end position="858"/>
    </location>
</feature>
<dbReference type="PANTHER" id="PTHR11206">
    <property type="entry name" value="MULTIDRUG RESISTANCE PROTEIN"/>
    <property type="match status" value="1"/>
</dbReference>